<dbReference type="Pfam" id="PF13365">
    <property type="entry name" value="Trypsin_2"/>
    <property type="match status" value="1"/>
</dbReference>
<comment type="caution">
    <text evidence="7">The sequence shown here is derived from an EMBL/GenBank/DDBJ whole genome shotgun (WGS) entry which is preliminary data.</text>
</comment>
<dbReference type="GO" id="GO:0005576">
    <property type="term" value="C:extracellular region"/>
    <property type="evidence" value="ECO:0007669"/>
    <property type="project" value="InterPro"/>
</dbReference>
<evidence type="ECO:0000313" key="7">
    <source>
        <dbReference type="EMBL" id="KAJ0393365.1"/>
    </source>
</evidence>
<organism evidence="7 8">
    <name type="scientific">Pythium insidiosum</name>
    <name type="common">Pythiosis disease agent</name>
    <dbReference type="NCBI Taxonomy" id="114742"/>
    <lineage>
        <taxon>Eukaryota</taxon>
        <taxon>Sar</taxon>
        <taxon>Stramenopiles</taxon>
        <taxon>Oomycota</taxon>
        <taxon>Peronosporomycetes</taxon>
        <taxon>Pythiales</taxon>
        <taxon>Pythiaceae</taxon>
        <taxon>Pythium</taxon>
    </lineage>
</organism>
<gene>
    <name evidence="7" type="ORF">P43SY_000635</name>
</gene>
<dbReference type="EMBL" id="JAKCXM010000501">
    <property type="protein sequence ID" value="KAJ0393365.1"/>
    <property type="molecule type" value="Genomic_DNA"/>
</dbReference>
<evidence type="ECO:0000256" key="4">
    <source>
        <dbReference type="SAM" id="MobiDB-lite"/>
    </source>
</evidence>
<feature type="chain" id="PRO_5042007791" description="Apple domain-containing protein" evidence="5">
    <location>
        <begin position="24"/>
        <end position="838"/>
    </location>
</feature>
<feature type="signal peptide" evidence="5">
    <location>
        <begin position="1"/>
        <end position="23"/>
    </location>
</feature>
<sequence>MVSVGIVARVVAAVVALAHVAAAAQRPALGARVEAREWSVDASRREPTQQTFSAPGAKFVSVHFSQFSLADGDVVELSDASGQVVAAYAGLGREGLGKQPDGFFSTRVFGDKVTVQFKPSPLGVVPGADVGFKIDAILRSASMAAVSSICGADNTLPAQCYANDTRVPNAVAKSRAVVRIFVAQSGEWCTGWLVGSEGHLLTNAHCIPTQAHAASSEFEFDSESATCVDQCRGVGACRGQTLVTSATLVAAEAERFDYSLVKLNPNPGVDLSSFGFLKMRIAGGVENEQIYIPQHPGGKAKRIAAVVDDDSVAVAKIDKPSACGPHRVTYDADTEPGSSGSPVIAARDNLAIALHSCGTNTGDCTNSGTDVRALIYEFRRLGVVPKDSIDNPSVELPDGPWVPRPTSAPTRPPPEDICKKWGSESFCNILSGGNADDACSFYSGSDDTSAYNASAYNTSAYNASSYYSRSHDASAYNASSHDASSYDASSHDASSYNASSYNACSYNATSNDACSYYSRSHDTSANNTTSNDSCSNDSTTLSDSPWNPGFYQCRPAPKQCGPMEVGVDYYGEDLKTIRGGFAWDCCDLCAATPGCKAFTFINHNADGKSACYLKRGNGDKRRLVGAVSSTLVGPTPTAPPTPRPTPPACATGSGGWCGNSNEGAKCCPEGEYCQPWNPGFYQCRPAPQQCGAMEVGVDYYGEDLKTIRGGFAWDCCDRCAETAGCTAFTFINYNADGQSACYLKRGSGDKRRLDGAVSSVVKSPLPKCATVSNTDFQGEDLRRVTAASASACCDECAAAWDCRAFTFVDNAWDKQSCYLKKAASRRGRYDGAISGTVN</sequence>
<keyword evidence="3" id="KW-1015">Disulfide bond</keyword>
<reference evidence="7" key="1">
    <citation type="submission" date="2021-12" db="EMBL/GenBank/DDBJ databases">
        <title>Prjna785345.</title>
        <authorList>
            <person name="Rujirawat T."/>
            <person name="Krajaejun T."/>
        </authorList>
    </citation>
    <scope>NUCLEOTIDE SEQUENCE</scope>
    <source>
        <strain evidence="7">Pi057C3</strain>
    </source>
</reference>
<dbReference type="AlphaFoldDB" id="A0AAD5LVB9"/>
<dbReference type="SMART" id="SM00223">
    <property type="entry name" value="APPLE"/>
    <property type="match status" value="3"/>
</dbReference>
<evidence type="ECO:0000313" key="8">
    <source>
        <dbReference type="Proteomes" id="UP001209570"/>
    </source>
</evidence>
<dbReference type="PANTHER" id="PTHR36234">
    <property type="entry name" value="LYSYL ENDOPEPTIDASE"/>
    <property type="match status" value="1"/>
</dbReference>
<dbReference type="PROSITE" id="PS50948">
    <property type="entry name" value="PAN"/>
    <property type="match status" value="1"/>
</dbReference>
<dbReference type="Gene3D" id="2.40.10.10">
    <property type="entry name" value="Trypsin-like serine proteases"/>
    <property type="match status" value="2"/>
</dbReference>
<dbReference type="Gene3D" id="3.50.4.10">
    <property type="entry name" value="Hepatocyte Growth Factor"/>
    <property type="match status" value="3"/>
</dbReference>
<dbReference type="CDD" id="cd01100">
    <property type="entry name" value="APPLE_Factor_XI_like"/>
    <property type="match status" value="3"/>
</dbReference>
<evidence type="ECO:0000259" key="6">
    <source>
        <dbReference type="PROSITE" id="PS50948"/>
    </source>
</evidence>
<dbReference type="Proteomes" id="UP001209570">
    <property type="component" value="Unassembled WGS sequence"/>
</dbReference>
<dbReference type="InterPro" id="IPR043504">
    <property type="entry name" value="Peptidase_S1_PA_chymotrypsin"/>
</dbReference>
<keyword evidence="5" id="KW-0732">Signal</keyword>
<evidence type="ECO:0000256" key="5">
    <source>
        <dbReference type="SAM" id="SignalP"/>
    </source>
</evidence>
<evidence type="ECO:0000256" key="2">
    <source>
        <dbReference type="ARBA" id="ARBA00023026"/>
    </source>
</evidence>
<dbReference type="InterPro" id="IPR003609">
    <property type="entry name" value="Pan_app"/>
</dbReference>
<accession>A0AAD5LVB9</accession>
<dbReference type="InterPro" id="IPR000177">
    <property type="entry name" value="Apple"/>
</dbReference>
<evidence type="ECO:0000256" key="3">
    <source>
        <dbReference type="ARBA" id="ARBA00023157"/>
    </source>
</evidence>
<dbReference type="GO" id="GO:0006508">
    <property type="term" value="P:proteolysis"/>
    <property type="evidence" value="ECO:0007669"/>
    <property type="project" value="InterPro"/>
</dbReference>
<keyword evidence="8" id="KW-1185">Reference proteome</keyword>
<dbReference type="Pfam" id="PF14295">
    <property type="entry name" value="PAN_4"/>
    <property type="match status" value="3"/>
</dbReference>
<dbReference type="InterPro" id="IPR009003">
    <property type="entry name" value="Peptidase_S1_PA"/>
</dbReference>
<evidence type="ECO:0000256" key="1">
    <source>
        <dbReference type="ARBA" id="ARBA00022737"/>
    </source>
</evidence>
<feature type="domain" description="Apple" evidence="6">
    <location>
        <begin position="768"/>
        <end position="838"/>
    </location>
</feature>
<proteinExistence type="predicted"/>
<feature type="region of interest" description="Disordered" evidence="4">
    <location>
        <begin position="390"/>
        <end position="413"/>
    </location>
</feature>
<dbReference type="SUPFAM" id="SSF50494">
    <property type="entry name" value="Trypsin-like serine proteases"/>
    <property type="match status" value="1"/>
</dbReference>
<protein>
    <recommendedName>
        <fullName evidence="6">Apple domain-containing protein</fullName>
    </recommendedName>
</protein>
<keyword evidence="2" id="KW-0843">Virulence</keyword>
<name>A0AAD5LVB9_PYTIN</name>
<dbReference type="PANTHER" id="PTHR36234:SF5">
    <property type="entry name" value="LYSYL ENDOPEPTIDASE"/>
    <property type="match status" value="1"/>
</dbReference>
<keyword evidence="1" id="KW-0677">Repeat</keyword>